<evidence type="ECO:0000313" key="2">
    <source>
        <dbReference type="EMBL" id="MEF3835656.1"/>
    </source>
</evidence>
<reference evidence="2 3" key="1">
    <citation type="submission" date="2022-09" db="EMBL/GenBank/DDBJ databases">
        <title>Genome sequencing of Flavivirga sp. MEBiC05379.</title>
        <authorList>
            <person name="Oh H.-M."/>
            <person name="Kwon K.K."/>
            <person name="Park M.J."/>
            <person name="Yang S.-H."/>
        </authorList>
    </citation>
    <scope>NUCLEOTIDE SEQUENCE [LARGE SCALE GENOMIC DNA]</scope>
    <source>
        <strain evidence="2 3">MEBiC05379</strain>
    </source>
</reference>
<dbReference type="Proteomes" id="UP001337305">
    <property type="component" value="Unassembled WGS sequence"/>
</dbReference>
<evidence type="ECO:0000256" key="1">
    <source>
        <dbReference type="SAM" id="SignalP"/>
    </source>
</evidence>
<evidence type="ECO:0000313" key="3">
    <source>
        <dbReference type="Proteomes" id="UP001337305"/>
    </source>
</evidence>
<name>A0ABU7XY34_9FLAO</name>
<feature type="signal peptide" evidence="1">
    <location>
        <begin position="1"/>
        <end position="19"/>
    </location>
</feature>
<sequence>MLKKIITFFCFSLSALAMAQVGGETTYQFLNLISSPRQAALGGKVLTNVDYDVTQGLFNPATINVEMDNQLAVNYTSYLGDIGYGTASYAYTVDRRTQTFHAGVTYINYGTFDGYDENGNSTGTFTGNEAALSMGYALQIGYSDFYFGANVKLITSKLEQYNSLGVATDLGVLYINEDLDFNAAIVIRNLGTQITTYAGLNERLPFEVDFGMSQRLENVPIRWHVTFENLQKWPIARPNPARSVSDLGGNQTDEKVGFLGQLIRHTILGAEIFPEGGFNIRLGYNFRRGEELRIVDQRNFSGLSAGISIKMNKMRFSYTHAKYTSAANSNFFGLQIDLQ</sequence>
<protein>
    <submittedName>
        <fullName evidence="2">Type IX secretion system protein PorQ</fullName>
    </submittedName>
</protein>
<organism evidence="2 3">
    <name type="scientific">Flavivirga spongiicola</name>
    <dbReference type="NCBI Taxonomy" id="421621"/>
    <lineage>
        <taxon>Bacteria</taxon>
        <taxon>Pseudomonadati</taxon>
        <taxon>Bacteroidota</taxon>
        <taxon>Flavobacteriia</taxon>
        <taxon>Flavobacteriales</taxon>
        <taxon>Flavobacteriaceae</taxon>
        <taxon>Flavivirga</taxon>
    </lineage>
</organism>
<dbReference type="RefSeq" id="WP_303307937.1">
    <property type="nucleotide sequence ID" value="NZ_JAODOP010000004.1"/>
</dbReference>
<keyword evidence="3" id="KW-1185">Reference proteome</keyword>
<accession>A0ABU7XY34</accession>
<dbReference type="EMBL" id="JAODOP010000004">
    <property type="protein sequence ID" value="MEF3835656.1"/>
    <property type="molecule type" value="Genomic_DNA"/>
</dbReference>
<keyword evidence="1" id="KW-0732">Signal</keyword>
<gene>
    <name evidence="2" type="primary">porQ</name>
    <name evidence="2" type="ORF">N1F79_21200</name>
</gene>
<comment type="caution">
    <text evidence="2">The sequence shown here is derived from an EMBL/GenBank/DDBJ whole genome shotgun (WGS) entry which is preliminary data.</text>
</comment>
<proteinExistence type="predicted"/>
<dbReference type="NCBIfam" id="NF033709">
    <property type="entry name" value="PorV_fam"/>
    <property type="match status" value="1"/>
</dbReference>
<feature type="chain" id="PRO_5046355520" evidence="1">
    <location>
        <begin position="20"/>
        <end position="339"/>
    </location>
</feature>
<dbReference type="NCBIfam" id="NF033711">
    <property type="entry name" value="T9SS_PorQ"/>
    <property type="match status" value="1"/>
</dbReference>